<feature type="transmembrane region" description="Helical" evidence="4">
    <location>
        <begin position="50"/>
        <end position="72"/>
    </location>
</feature>
<comment type="caution">
    <text evidence="6">The sequence shown here is derived from an EMBL/GenBank/DDBJ whole genome shotgun (WGS) entry which is preliminary data.</text>
</comment>
<proteinExistence type="predicted"/>
<feature type="transmembrane region" description="Helical" evidence="4">
    <location>
        <begin position="117"/>
        <end position="137"/>
    </location>
</feature>
<dbReference type="SUPFAM" id="SSF103473">
    <property type="entry name" value="MFS general substrate transporter"/>
    <property type="match status" value="1"/>
</dbReference>
<feature type="transmembrane region" description="Helical" evidence="4">
    <location>
        <begin position="235"/>
        <end position="258"/>
    </location>
</feature>
<dbReference type="InterPro" id="IPR036259">
    <property type="entry name" value="MFS_trans_sf"/>
</dbReference>
<dbReference type="InterPro" id="IPR020846">
    <property type="entry name" value="MFS_dom"/>
</dbReference>
<evidence type="ECO:0000256" key="2">
    <source>
        <dbReference type="ARBA" id="ARBA00022989"/>
    </source>
</evidence>
<dbReference type="Gene3D" id="1.20.1250.20">
    <property type="entry name" value="MFS general substrate transporter like domains"/>
    <property type="match status" value="2"/>
</dbReference>
<feature type="transmembrane region" description="Helical" evidence="4">
    <location>
        <begin position="194"/>
        <end position="215"/>
    </location>
</feature>
<keyword evidence="7" id="KW-1185">Reference proteome</keyword>
<evidence type="ECO:0000259" key="5">
    <source>
        <dbReference type="PROSITE" id="PS50850"/>
    </source>
</evidence>
<dbReference type="InterPro" id="IPR011701">
    <property type="entry name" value="MFS"/>
</dbReference>
<evidence type="ECO:0000256" key="1">
    <source>
        <dbReference type="ARBA" id="ARBA00022692"/>
    </source>
</evidence>
<feature type="transmembrane region" description="Helical" evidence="4">
    <location>
        <begin position="149"/>
        <end position="173"/>
    </location>
</feature>
<evidence type="ECO:0000256" key="4">
    <source>
        <dbReference type="SAM" id="Phobius"/>
    </source>
</evidence>
<feature type="transmembrane region" description="Helical" evidence="4">
    <location>
        <begin position="265"/>
        <end position="286"/>
    </location>
</feature>
<feature type="transmembrane region" description="Helical" evidence="4">
    <location>
        <begin position="292"/>
        <end position="316"/>
    </location>
</feature>
<sequence>MSRIFRPTFIDIFGITNLQLGTAFSLYGVIAMVSYFAGGPLADRFSARNLLVAALLATSLGGVVMATIPPIGVLTLLYGFWGLTTILLFWGALIKTTRELGSVHQGRTFGLLDGGRGLFAAVMASVSVLVFAALLPADVETATLAQREQALATIIQGFSGMCVLSALLVWLFVPPTPRSDTLAGTRDSLRGLRQVMAMPTVWCQSVIVLCAYVAYKSTDGFSLYARDAFGYNEVEAATIATVSFWMRPVAAIGAGLLADRFSGSVMLLLSFAVVMLGSGAIAAGLIVPGLPWLLLATIAGTSAGIYGLRGLYFAIFGEGNVPLIRTGTAVGVVSFVGFTPDIFMGPLMGWLIDSSPGAAGHQHVFGVVAGFAVIGLIATVLFGRASRALPGSDPV</sequence>
<dbReference type="OrthoDB" id="9773404at2"/>
<gene>
    <name evidence="6" type="ORF">CWI75_15575</name>
</gene>
<dbReference type="Pfam" id="PF07690">
    <property type="entry name" value="MFS_1"/>
    <property type="match status" value="1"/>
</dbReference>
<keyword evidence="2 4" id="KW-1133">Transmembrane helix</keyword>
<protein>
    <submittedName>
        <fullName evidence="6">MFS transporter</fullName>
    </submittedName>
</protein>
<dbReference type="PROSITE" id="PS50850">
    <property type="entry name" value="MFS"/>
    <property type="match status" value="1"/>
</dbReference>
<dbReference type="EMBL" id="PKLZ01000013">
    <property type="protein sequence ID" value="PLW81445.1"/>
    <property type="molecule type" value="Genomic_DNA"/>
</dbReference>
<organism evidence="6 7">
    <name type="scientific">Kineobactrum sediminis</name>
    <dbReference type="NCBI Taxonomy" id="1905677"/>
    <lineage>
        <taxon>Bacteria</taxon>
        <taxon>Pseudomonadati</taxon>
        <taxon>Pseudomonadota</taxon>
        <taxon>Gammaproteobacteria</taxon>
        <taxon>Cellvibrionales</taxon>
        <taxon>Halieaceae</taxon>
        <taxon>Kineobactrum</taxon>
    </lineage>
</organism>
<dbReference type="GO" id="GO:0022857">
    <property type="term" value="F:transmembrane transporter activity"/>
    <property type="evidence" value="ECO:0007669"/>
    <property type="project" value="InterPro"/>
</dbReference>
<evidence type="ECO:0000313" key="7">
    <source>
        <dbReference type="Proteomes" id="UP000234845"/>
    </source>
</evidence>
<evidence type="ECO:0000256" key="3">
    <source>
        <dbReference type="ARBA" id="ARBA00023136"/>
    </source>
</evidence>
<name>A0A2N5XZ71_9GAMM</name>
<feature type="transmembrane region" description="Helical" evidence="4">
    <location>
        <begin position="20"/>
        <end position="38"/>
    </location>
</feature>
<feature type="transmembrane region" description="Helical" evidence="4">
    <location>
        <begin position="364"/>
        <end position="382"/>
    </location>
</feature>
<feature type="domain" description="Major facilitator superfamily (MFS) profile" evidence="5">
    <location>
        <begin position="1"/>
        <end position="387"/>
    </location>
</feature>
<keyword evidence="3 4" id="KW-0472">Membrane</keyword>
<reference evidence="7" key="1">
    <citation type="submission" date="2017-11" db="EMBL/GenBank/DDBJ databases">
        <title>The draft genome sequence of Chromatocurvus sp. F02.</title>
        <authorList>
            <person name="Du Z.-J."/>
            <person name="Chang Y.-Q."/>
        </authorList>
    </citation>
    <scope>NUCLEOTIDE SEQUENCE [LARGE SCALE GENOMIC DNA]</scope>
    <source>
        <strain evidence="7">F02</strain>
    </source>
</reference>
<feature type="transmembrane region" description="Helical" evidence="4">
    <location>
        <begin position="328"/>
        <end position="352"/>
    </location>
</feature>
<keyword evidence="1 4" id="KW-0812">Transmembrane</keyword>
<dbReference type="CDD" id="cd06174">
    <property type="entry name" value="MFS"/>
    <property type="match status" value="1"/>
</dbReference>
<evidence type="ECO:0000313" key="6">
    <source>
        <dbReference type="EMBL" id="PLW81445.1"/>
    </source>
</evidence>
<dbReference type="AlphaFoldDB" id="A0A2N5XZ71"/>
<feature type="transmembrane region" description="Helical" evidence="4">
    <location>
        <begin position="78"/>
        <end position="96"/>
    </location>
</feature>
<accession>A0A2N5XZ71</accession>
<dbReference type="Proteomes" id="UP000234845">
    <property type="component" value="Unassembled WGS sequence"/>
</dbReference>